<comment type="function">
    <text evidence="8">Secreted growth factor that mediates its signal through cell-surface proteoglycan and non-proteoglycan receptors. Regulates many processes like cell proliferation, cell survival, cell growth, cell differentiation and cell migration.</text>
</comment>
<dbReference type="GO" id="GO:0005576">
    <property type="term" value="C:extracellular region"/>
    <property type="evidence" value="ECO:0007669"/>
    <property type="project" value="UniProtKB-SubCell"/>
</dbReference>
<comment type="similarity">
    <text evidence="2 8">Belongs to the pleiotrophin family.</text>
</comment>
<dbReference type="PRINTS" id="PR00269">
    <property type="entry name" value="PTNMIDKINE"/>
</dbReference>
<evidence type="ECO:0000256" key="6">
    <source>
        <dbReference type="ARBA" id="ARBA00023157"/>
    </source>
</evidence>
<dbReference type="FunFam" id="2.30.90.10:FF:000001">
    <property type="entry name" value="Pleiotrophin"/>
    <property type="match status" value="1"/>
</dbReference>
<feature type="domain" description="Pleiotrophin/Midkine C-terminal" evidence="9">
    <location>
        <begin position="28"/>
        <end position="81"/>
    </location>
</feature>
<keyword evidence="3 8" id="KW-0964">Secreted</keyword>
<gene>
    <name evidence="10" type="ORF">Baya_0407</name>
</gene>
<dbReference type="InterPro" id="IPR000762">
    <property type="entry name" value="Midkine_heparin-bd_GF"/>
</dbReference>
<evidence type="ECO:0000256" key="4">
    <source>
        <dbReference type="ARBA" id="ARBA00022674"/>
    </source>
</evidence>
<dbReference type="Pfam" id="PF01091">
    <property type="entry name" value="PTN_MK_C"/>
    <property type="match status" value="1"/>
</dbReference>
<evidence type="ECO:0000313" key="11">
    <source>
        <dbReference type="Proteomes" id="UP000319801"/>
    </source>
</evidence>
<dbReference type="AlphaFoldDB" id="A0A556TI63"/>
<organism evidence="10 11">
    <name type="scientific">Bagarius yarrelli</name>
    <name type="common">Goonch</name>
    <name type="synonym">Bagrus yarrelli</name>
    <dbReference type="NCBI Taxonomy" id="175774"/>
    <lineage>
        <taxon>Eukaryota</taxon>
        <taxon>Metazoa</taxon>
        <taxon>Chordata</taxon>
        <taxon>Craniata</taxon>
        <taxon>Vertebrata</taxon>
        <taxon>Euteleostomi</taxon>
        <taxon>Actinopterygii</taxon>
        <taxon>Neopterygii</taxon>
        <taxon>Teleostei</taxon>
        <taxon>Ostariophysi</taxon>
        <taxon>Siluriformes</taxon>
        <taxon>Sisoridae</taxon>
        <taxon>Sisorinae</taxon>
        <taxon>Bagarius</taxon>
    </lineage>
</organism>
<dbReference type="OrthoDB" id="8818336at2759"/>
<dbReference type="GO" id="GO:0008083">
    <property type="term" value="F:growth factor activity"/>
    <property type="evidence" value="ECO:0007669"/>
    <property type="project" value="UniProtKB-UniRule"/>
</dbReference>
<dbReference type="InterPro" id="IPR020090">
    <property type="entry name" value="PTN/MK_C_dom"/>
</dbReference>
<dbReference type="GO" id="GO:0008201">
    <property type="term" value="F:heparin binding"/>
    <property type="evidence" value="ECO:0007669"/>
    <property type="project" value="UniProtKB-UniRule"/>
</dbReference>
<dbReference type="PANTHER" id="PTHR13850:SF1">
    <property type="entry name" value="PLEIOTROPHIN"/>
    <property type="match status" value="1"/>
</dbReference>
<dbReference type="Proteomes" id="UP000319801">
    <property type="component" value="Unassembled WGS sequence"/>
</dbReference>
<evidence type="ECO:0000313" key="10">
    <source>
        <dbReference type="EMBL" id="TSK13533.1"/>
    </source>
</evidence>
<comment type="subcellular location">
    <subcellularLocation>
        <location evidence="1 8">Secreted</location>
    </subcellularLocation>
</comment>
<dbReference type="PANTHER" id="PTHR13850">
    <property type="entry name" value="PLEIOTROPHIN FAMILY MEMBER"/>
    <property type="match status" value="1"/>
</dbReference>
<dbReference type="GO" id="GO:0051781">
    <property type="term" value="P:positive regulation of cell division"/>
    <property type="evidence" value="ECO:0007669"/>
    <property type="project" value="UniProtKB-UniRule"/>
</dbReference>
<evidence type="ECO:0000256" key="5">
    <source>
        <dbReference type="ARBA" id="ARBA00022729"/>
    </source>
</evidence>
<evidence type="ECO:0000256" key="8">
    <source>
        <dbReference type="RuleBase" id="RU369117"/>
    </source>
</evidence>
<feature type="signal peptide" evidence="8">
    <location>
        <begin position="1"/>
        <end position="22"/>
    </location>
</feature>
<dbReference type="InterPro" id="IPR038130">
    <property type="entry name" value="PTN/MK_C_dom_sf"/>
</dbReference>
<keyword evidence="6 8" id="KW-1015">Disulfide bond</keyword>
<dbReference type="SMART" id="SM00193">
    <property type="entry name" value="PTN"/>
    <property type="match status" value="1"/>
</dbReference>
<dbReference type="SUPFAM" id="SSF57288">
    <property type="entry name" value="Midkine"/>
    <property type="match status" value="1"/>
</dbReference>
<keyword evidence="11" id="KW-1185">Reference proteome</keyword>
<comment type="caution">
    <text evidence="10">The sequence shown here is derived from an EMBL/GenBank/DDBJ whole genome shotgun (WGS) entry which is preliminary data.</text>
</comment>
<evidence type="ECO:0000256" key="1">
    <source>
        <dbReference type="ARBA" id="ARBA00004613"/>
    </source>
</evidence>
<sequence length="99" mass="11113">MQQKQWVCVAVLLLVTDALSEGKAEKQGECKYDFQLWGECDLITGLKTRTGTLKRALPDAKCPPTVSATKPCSKTKPKLQGRFNHIFTLTRLIFKALLF</sequence>
<feature type="chain" id="PRO_5041517391" description="Pleiotrophin" evidence="8">
    <location>
        <begin position="23"/>
        <end position="99"/>
    </location>
</feature>
<keyword evidence="4 8" id="KW-0358">Heparin-binding</keyword>
<evidence type="ECO:0000256" key="3">
    <source>
        <dbReference type="ARBA" id="ARBA00022525"/>
    </source>
</evidence>
<keyword evidence="7 8" id="KW-0497">Mitogen</keyword>
<evidence type="ECO:0000259" key="9">
    <source>
        <dbReference type="Pfam" id="PF01091"/>
    </source>
</evidence>
<accession>A0A556TI63</accession>
<proteinExistence type="inferred from homology"/>
<keyword evidence="5 8" id="KW-0732">Signal</keyword>
<dbReference type="Gene3D" id="2.30.90.10">
    <property type="entry name" value="Heparin-binding Growth Factor, Midkine, Chain A- C-terminal Domain"/>
    <property type="match status" value="1"/>
</dbReference>
<name>A0A556TI63_BAGYA</name>
<protein>
    <recommendedName>
        <fullName evidence="8">Pleiotrophin</fullName>
        <shortName evidence="8">PTN</shortName>
    </recommendedName>
</protein>
<keyword evidence="8" id="KW-0339">Growth factor</keyword>
<dbReference type="InterPro" id="IPR020091">
    <property type="entry name" value="PTN/MK_diS_sf"/>
</dbReference>
<evidence type="ECO:0000256" key="7">
    <source>
        <dbReference type="ARBA" id="ARBA00023246"/>
    </source>
</evidence>
<dbReference type="EMBL" id="VCAZ01000001">
    <property type="protein sequence ID" value="TSK13533.1"/>
    <property type="molecule type" value="Genomic_DNA"/>
</dbReference>
<reference evidence="10 11" key="1">
    <citation type="journal article" date="2019" name="Genome Biol. Evol.">
        <title>Whole-Genome Sequencing of the Giant Devil Catfish, Bagarius yarrelli.</title>
        <authorList>
            <person name="Jiang W."/>
            <person name="Lv Y."/>
            <person name="Cheng L."/>
            <person name="Yang K."/>
            <person name="Chao B."/>
            <person name="Wang X."/>
            <person name="Li Y."/>
            <person name="Pan X."/>
            <person name="You X."/>
            <person name="Zhang Y."/>
            <person name="Yang J."/>
            <person name="Li J."/>
            <person name="Zhang X."/>
            <person name="Liu S."/>
            <person name="Sun C."/>
            <person name="Yang J."/>
            <person name="Shi Q."/>
        </authorList>
    </citation>
    <scope>NUCLEOTIDE SEQUENCE [LARGE SCALE GENOMIC DNA]</scope>
    <source>
        <strain evidence="10">JWS20170419001</strain>
        <tissue evidence="10">Muscle</tissue>
    </source>
</reference>
<evidence type="ECO:0000256" key="2">
    <source>
        <dbReference type="ARBA" id="ARBA00005403"/>
    </source>
</evidence>